<dbReference type="OrthoDB" id="2466943at2"/>
<reference evidence="2 3" key="1">
    <citation type="submission" date="2018-10" db="EMBL/GenBank/DDBJ databases">
        <title>Phylogenomics of Brevibacillus.</title>
        <authorList>
            <person name="Dunlap C."/>
        </authorList>
    </citation>
    <scope>NUCLEOTIDE SEQUENCE [LARGE SCALE GENOMIC DNA]</scope>
    <source>
        <strain evidence="2 3">DSM 100115</strain>
    </source>
</reference>
<organism evidence="2 3">
    <name type="scientific">Brevibacillus gelatini</name>
    <dbReference type="NCBI Taxonomy" id="1655277"/>
    <lineage>
        <taxon>Bacteria</taxon>
        <taxon>Bacillati</taxon>
        <taxon>Bacillota</taxon>
        <taxon>Bacilli</taxon>
        <taxon>Bacillales</taxon>
        <taxon>Paenibacillaceae</taxon>
        <taxon>Brevibacillus</taxon>
    </lineage>
</organism>
<evidence type="ECO:0000313" key="3">
    <source>
        <dbReference type="Proteomes" id="UP000268829"/>
    </source>
</evidence>
<keyword evidence="3" id="KW-1185">Reference proteome</keyword>
<name>A0A3M8AT62_9BACL</name>
<feature type="compositionally biased region" description="Basic and acidic residues" evidence="1">
    <location>
        <begin position="131"/>
        <end position="140"/>
    </location>
</feature>
<evidence type="ECO:0000256" key="1">
    <source>
        <dbReference type="SAM" id="MobiDB-lite"/>
    </source>
</evidence>
<comment type="caution">
    <text evidence="2">The sequence shown here is derived from an EMBL/GenBank/DDBJ whole genome shotgun (WGS) entry which is preliminary data.</text>
</comment>
<sequence>MKATVNVMGIQTKNVMERIGNTLKAVLKAAAEHKKVKWIAKGERGEQPKVFTAEDPVFYEERLKTEIPEPNWTPGVLISPKGMLDQQKQSPAAAEHGRRKQSRMQQNIRKKATRIRPSHLSVVAAPQPESKQPHEVRDLRSSPSPPMAT</sequence>
<dbReference type="AlphaFoldDB" id="A0A3M8AT62"/>
<accession>A0A3M8AT62</accession>
<feature type="compositionally biased region" description="Basic residues" evidence="1">
    <location>
        <begin position="97"/>
        <end position="117"/>
    </location>
</feature>
<dbReference type="Proteomes" id="UP000268829">
    <property type="component" value="Unassembled WGS sequence"/>
</dbReference>
<dbReference type="RefSeq" id="WP_122906203.1">
    <property type="nucleotide sequence ID" value="NZ_RHHS01000046.1"/>
</dbReference>
<dbReference type="EMBL" id="RHHS01000046">
    <property type="protein sequence ID" value="RNB53827.1"/>
    <property type="molecule type" value="Genomic_DNA"/>
</dbReference>
<protein>
    <submittedName>
        <fullName evidence="2">Uncharacterized protein</fullName>
    </submittedName>
</protein>
<evidence type="ECO:0000313" key="2">
    <source>
        <dbReference type="EMBL" id="RNB53827.1"/>
    </source>
</evidence>
<gene>
    <name evidence="2" type="ORF">EDM57_18675</name>
</gene>
<feature type="region of interest" description="Disordered" evidence="1">
    <location>
        <begin position="79"/>
        <end position="149"/>
    </location>
</feature>
<proteinExistence type="predicted"/>